<dbReference type="Proteomes" id="UP000256964">
    <property type="component" value="Unassembled WGS sequence"/>
</dbReference>
<evidence type="ECO:0000256" key="1">
    <source>
        <dbReference type="SAM" id="MobiDB-lite"/>
    </source>
</evidence>
<keyword evidence="3" id="KW-1185">Reference proteome</keyword>
<gene>
    <name evidence="2" type="ORF">OH76DRAFT_611411</name>
</gene>
<feature type="compositionally biased region" description="Basic residues" evidence="1">
    <location>
        <begin position="95"/>
        <end position="104"/>
    </location>
</feature>
<dbReference type="AlphaFoldDB" id="A0A371DV03"/>
<sequence length="176" mass="19185">MSVGVCLACASRQSPEARRLPTLDCPSQPFRAIVAQSRRGRWTVASRSPITSSRVGRCATSLPRIPMPETAGNLPLLDVRHDPESARSRLCRMASKTRRQRAPVRSRSGSSAASDVARSAVSRRRGAMRRLRRDSQCEGVGICARTACVRLPSLTDTASIWSAAVVLVEQSCHCDR</sequence>
<feature type="compositionally biased region" description="Low complexity" evidence="1">
    <location>
        <begin position="105"/>
        <end position="120"/>
    </location>
</feature>
<feature type="region of interest" description="Disordered" evidence="1">
    <location>
        <begin position="94"/>
        <end position="130"/>
    </location>
</feature>
<evidence type="ECO:0000313" key="2">
    <source>
        <dbReference type="EMBL" id="RDX56298.1"/>
    </source>
</evidence>
<dbReference type="EMBL" id="KZ857381">
    <property type="protein sequence ID" value="RDX56298.1"/>
    <property type="molecule type" value="Genomic_DNA"/>
</dbReference>
<name>A0A371DV03_9APHY</name>
<reference evidence="2 3" key="1">
    <citation type="journal article" date="2018" name="Biotechnol. Biofuels">
        <title>Integrative visual omics of the white-rot fungus Polyporus brumalis exposes the biotechnological potential of its oxidative enzymes for delignifying raw plant biomass.</title>
        <authorList>
            <person name="Miyauchi S."/>
            <person name="Rancon A."/>
            <person name="Drula E."/>
            <person name="Hage H."/>
            <person name="Chaduli D."/>
            <person name="Favel A."/>
            <person name="Grisel S."/>
            <person name="Henrissat B."/>
            <person name="Herpoel-Gimbert I."/>
            <person name="Ruiz-Duenas F.J."/>
            <person name="Chevret D."/>
            <person name="Hainaut M."/>
            <person name="Lin J."/>
            <person name="Wang M."/>
            <person name="Pangilinan J."/>
            <person name="Lipzen A."/>
            <person name="Lesage-Meessen L."/>
            <person name="Navarro D."/>
            <person name="Riley R."/>
            <person name="Grigoriev I.V."/>
            <person name="Zhou S."/>
            <person name="Raouche S."/>
            <person name="Rosso M.N."/>
        </authorList>
    </citation>
    <scope>NUCLEOTIDE SEQUENCE [LARGE SCALE GENOMIC DNA]</scope>
    <source>
        <strain evidence="2 3">BRFM 1820</strain>
    </source>
</reference>
<organism evidence="2 3">
    <name type="scientific">Lentinus brumalis</name>
    <dbReference type="NCBI Taxonomy" id="2498619"/>
    <lineage>
        <taxon>Eukaryota</taxon>
        <taxon>Fungi</taxon>
        <taxon>Dikarya</taxon>
        <taxon>Basidiomycota</taxon>
        <taxon>Agaricomycotina</taxon>
        <taxon>Agaricomycetes</taxon>
        <taxon>Polyporales</taxon>
        <taxon>Polyporaceae</taxon>
        <taxon>Lentinus</taxon>
    </lineage>
</organism>
<proteinExistence type="predicted"/>
<protein>
    <submittedName>
        <fullName evidence="2">Uncharacterized protein</fullName>
    </submittedName>
</protein>
<evidence type="ECO:0000313" key="3">
    <source>
        <dbReference type="Proteomes" id="UP000256964"/>
    </source>
</evidence>
<feature type="compositionally biased region" description="Basic residues" evidence="1">
    <location>
        <begin position="121"/>
        <end position="130"/>
    </location>
</feature>
<accession>A0A371DV03</accession>